<evidence type="ECO:0000313" key="8">
    <source>
        <dbReference type="Proteomes" id="UP000248616"/>
    </source>
</evidence>
<dbReference type="CDD" id="cd10938">
    <property type="entry name" value="CE4_HpPgdA_like"/>
    <property type="match status" value="1"/>
</dbReference>
<dbReference type="InterPro" id="IPR002509">
    <property type="entry name" value="NODB_dom"/>
</dbReference>
<feature type="region of interest" description="Disordered" evidence="5">
    <location>
        <begin position="280"/>
        <end position="300"/>
    </location>
</feature>
<dbReference type="GO" id="GO:0016810">
    <property type="term" value="F:hydrolase activity, acting on carbon-nitrogen (but not peptide) bonds"/>
    <property type="evidence" value="ECO:0007669"/>
    <property type="project" value="InterPro"/>
</dbReference>
<reference evidence="8" key="1">
    <citation type="submission" date="2017-03" db="EMBL/GenBank/DDBJ databases">
        <authorList>
            <person name="Safronova V.I."/>
            <person name="Sazanova A.L."/>
            <person name="Chirak E.R."/>
        </authorList>
    </citation>
    <scope>NUCLEOTIDE SEQUENCE [LARGE SCALE GENOMIC DNA]</scope>
    <source>
        <strain evidence="8">Ach-343</strain>
    </source>
</reference>
<dbReference type="PANTHER" id="PTHR47561:SF1">
    <property type="entry name" value="POLYSACCHARIDE DEACETYLASE FAMILY PROTEIN (AFU_ORTHOLOGUE AFUA_6G05030)"/>
    <property type="match status" value="1"/>
</dbReference>
<dbReference type="Gene3D" id="3.20.20.370">
    <property type="entry name" value="Glycoside hydrolase/deacetylase"/>
    <property type="match status" value="1"/>
</dbReference>
<name>A0A2W7E6D5_9HYPH</name>
<dbReference type="PROSITE" id="PS51677">
    <property type="entry name" value="NODB"/>
    <property type="match status" value="1"/>
</dbReference>
<dbReference type="Pfam" id="PF01522">
    <property type="entry name" value="Polysacc_deac_1"/>
    <property type="match status" value="1"/>
</dbReference>
<dbReference type="OrthoDB" id="9784220at2"/>
<evidence type="ECO:0000256" key="4">
    <source>
        <dbReference type="ARBA" id="ARBA00032976"/>
    </source>
</evidence>
<evidence type="ECO:0000256" key="3">
    <source>
        <dbReference type="ARBA" id="ARBA00020071"/>
    </source>
</evidence>
<dbReference type="RefSeq" id="WP_111543975.1">
    <property type="nucleotide sequence ID" value="NZ_MZXV01000017.1"/>
</dbReference>
<evidence type="ECO:0000256" key="2">
    <source>
        <dbReference type="ARBA" id="ARBA00010973"/>
    </source>
</evidence>
<comment type="caution">
    <text evidence="7">The sequence shown here is derived from an EMBL/GenBank/DDBJ whole genome shotgun (WGS) entry which is preliminary data.</text>
</comment>
<evidence type="ECO:0000313" key="7">
    <source>
        <dbReference type="EMBL" id="PZV38766.1"/>
    </source>
</evidence>
<dbReference type="Proteomes" id="UP000248616">
    <property type="component" value="Unassembled WGS sequence"/>
</dbReference>
<evidence type="ECO:0000256" key="5">
    <source>
        <dbReference type="SAM" id="MobiDB-lite"/>
    </source>
</evidence>
<evidence type="ECO:0000256" key="1">
    <source>
        <dbReference type="ARBA" id="ARBA00003236"/>
    </source>
</evidence>
<dbReference type="GO" id="GO:0005975">
    <property type="term" value="P:carbohydrate metabolic process"/>
    <property type="evidence" value="ECO:0007669"/>
    <property type="project" value="InterPro"/>
</dbReference>
<feature type="domain" description="NodB homology" evidence="6">
    <location>
        <begin position="30"/>
        <end position="267"/>
    </location>
</feature>
<evidence type="ECO:0000259" key="6">
    <source>
        <dbReference type="PROSITE" id="PS51677"/>
    </source>
</evidence>
<organism evidence="7 8">
    <name type="scientific">Mesorhizobium kowhaii</name>
    <dbReference type="NCBI Taxonomy" id="1300272"/>
    <lineage>
        <taxon>Bacteria</taxon>
        <taxon>Pseudomonadati</taxon>
        <taxon>Pseudomonadota</taxon>
        <taxon>Alphaproteobacteria</taxon>
        <taxon>Hyphomicrobiales</taxon>
        <taxon>Phyllobacteriaceae</taxon>
        <taxon>Mesorhizobium</taxon>
    </lineage>
</organism>
<dbReference type="InterPro" id="IPR037950">
    <property type="entry name" value="PgdA-like"/>
</dbReference>
<proteinExistence type="inferred from homology"/>
<comment type="function">
    <text evidence="1">Is involved in generating a small heat-stable compound (Nod), an acylated oligomer of N-acetylglucosamine, that stimulates mitosis in various plant protoplasts.</text>
</comment>
<dbReference type="EMBL" id="MZXV01000017">
    <property type="protein sequence ID" value="PZV38766.1"/>
    <property type="molecule type" value="Genomic_DNA"/>
</dbReference>
<sequence>MAPHKNVTIALTFDFDAYSTWIGTFGATSPSMLSRGEFGPVGVRRIQALLKRYDAKGTFFTPGHTALAFPDHVRELVDNGHEIGHHGWVHENPITLAPDEERAVLERGLEALDKIAGVRPVGYRSPAWDNSPSTIPLLLEMGFEYESSMMGADFTPYWCRIGDEWSTTEEYRFGKPVDLVEVPVAWHLDDWPYFEFVVTPMGTTTGLRNPNDPLTVWKEEFDYLYQNIGAGLLTITMHPQVIGRGYRMLMLERFLEHVVKHEGVSFSTCDAYTRQWRKGKTPSLPDGAGPARSRAWDSTL</sequence>
<accession>A0A2W7E6D5</accession>
<dbReference type="PANTHER" id="PTHR47561">
    <property type="entry name" value="POLYSACCHARIDE DEACETYLASE FAMILY PROTEIN (AFU_ORTHOLOGUE AFUA_6G05030)"/>
    <property type="match status" value="1"/>
</dbReference>
<dbReference type="InterPro" id="IPR011330">
    <property type="entry name" value="Glyco_hydro/deAcase_b/a-brl"/>
</dbReference>
<gene>
    <name evidence="7" type="ORF">B5V02_08890</name>
</gene>
<dbReference type="AlphaFoldDB" id="A0A2W7E6D5"/>
<comment type="similarity">
    <text evidence="2">Belongs to the polysaccharide deacetylase family.</text>
</comment>
<keyword evidence="8" id="KW-1185">Reference proteome</keyword>
<dbReference type="SUPFAM" id="SSF88713">
    <property type="entry name" value="Glycoside hydrolase/deacetylase"/>
    <property type="match status" value="1"/>
</dbReference>
<protein>
    <recommendedName>
        <fullName evidence="3">Chitooligosaccharide deacetylase</fullName>
    </recommendedName>
    <alternativeName>
        <fullName evidence="4">Nodulation protein B</fullName>
    </alternativeName>
</protein>